<dbReference type="AlphaFoldDB" id="A0A0M9EZL9"/>
<evidence type="ECO:0000259" key="5">
    <source>
        <dbReference type="SMART" id="SM00903"/>
    </source>
</evidence>
<dbReference type="SUPFAM" id="SSF50475">
    <property type="entry name" value="FMN-binding split barrel"/>
    <property type="match status" value="1"/>
</dbReference>
<evidence type="ECO:0000256" key="4">
    <source>
        <dbReference type="ARBA" id="ARBA00038054"/>
    </source>
</evidence>
<comment type="cofactor">
    <cofactor evidence="1">
        <name>FMN</name>
        <dbReference type="ChEBI" id="CHEBI:58210"/>
    </cofactor>
</comment>
<keyword evidence="3" id="KW-0288">FMN</keyword>
<evidence type="ECO:0000313" key="7">
    <source>
        <dbReference type="Proteomes" id="UP000037904"/>
    </source>
</evidence>
<evidence type="ECO:0000256" key="3">
    <source>
        <dbReference type="ARBA" id="ARBA00022643"/>
    </source>
</evidence>
<gene>
    <name evidence="6" type="ORF">FLAG1_04138</name>
</gene>
<keyword evidence="6" id="KW-0503">Monooxygenase</keyword>
<keyword evidence="6" id="KW-0560">Oxidoreductase</keyword>
<keyword evidence="2" id="KW-0285">Flavoprotein</keyword>
<dbReference type="SMART" id="SM00903">
    <property type="entry name" value="Flavin_Reduct"/>
    <property type="match status" value="1"/>
</dbReference>
<reference evidence="6 7" key="1">
    <citation type="submission" date="2015-04" db="EMBL/GenBank/DDBJ databases">
        <title>The draft genome sequence of Fusarium langsethiae, a T-2/HT-2 mycotoxin producer.</title>
        <authorList>
            <person name="Lysoe E."/>
            <person name="Divon H.H."/>
            <person name="Terzi V."/>
            <person name="Orru L."/>
            <person name="Lamontanara A."/>
            <person name="Kolseth A.-K."/>
            <person name="Frandsen R.J."/>
            <person name="Nielsen K."/>
            <person name="Thrane U."/>
        </authorList>
    </citation>
    <scope>NUCLEOTIDE SEQUENCE [LARGE SCALE GENOMIC DNA]</scope>
    <source>
        <strain evidence="6 7">Fl201059</strain>
    </source>
</reference>
<dbReference type="GO" id="GO:0010181">
    <property type="term" value="F:FMN binding"/>
    <property type="evidence" value="ECO:0007669"/>
    <property type="project" value="InterPro"/>
</dbReference>
<comment type="caution">
    <text evidence="6">The sequence shown here is derived from an EMBL/GenBank/DDBJ whole genome shotgun (WGS) entry which is preliminary data.</text>
</comment>
<evidence type="ECO:0000256" key="1">
    <source>
        <dbReference type="ARBA" id="ARBA00001917"/>
    </source>
</evidence>
<dbReference type="Pfam" id="PF01613">
    <property type="entry name" value="Flavin_Reduct"/>
    <property type="match status" value="1"/>
</dbReference>
<keyword evidence="7" id="KW-1185">Reference proteome</keyword>
<dbReference type="InterPro" id="IPR012349">
    <property type="entry name" value="Split_barrel_FMN-bd"/>
</dbReference>
<comment type="similarity">
    <text evidence="4">Belongs to the flavoredoxin family.</text>
</comment>
<dbReference type="PANTHER" id="PTHR33798:SF5">
    <property type="entry name" value="FLAVIN REDUCTASE LIKE DOMAIN-CONTAINING PROTEIN"/>
    <property type="match status" value="1"/>
</dbReference>
<dbReference type="Gene3D" id="2.30.110.10">
    <property type="entry name" value="Electron Transport, Fmn-binding Protein, Chain A"/>
    <property type="match status" value="1"/>
</dbReference>
<accession>A0A0M9EZL9</accession>
<evidence type="ECO:0000256" key="2">
    <source>
        <dbReference type="ARBA" id="ARBA00022630"/>
    </source>
</evidence>
<dbReference type="EMBL" id="JXCE01000052">
    <property type="protein sequence ID" value="KPA42952.1"/>
    <property type="molecule type" value="Genomic_DNA"/>
</dbReference>
<dbReference type="InterPro" id="IPR002563">
    <property type="entry name" value="Flavin_Rdtase-like_dom"/>
</dbReference>
<protein>
    <submittedName>
        <fullName evidence="6">Nitrilotriacetate monooxygenase component b</fullName>
    </submittedName>
</protein>
<dbReference type="OrthoDB" id="10250990at2759"/>
<proteinExistence type="inferred from homology"/>
<name>A0A0M9EZL9_FUSLA</name>
<sequence>MGDNIKRNPHPDFKGVEASRPEFDTTSEFRYTKTVDADWAFGAGANKLGKNDTDKKHVAIDPHEEGRPAGFNYKFLISSIVPRPIAFLSSQAPDGTHKNLAPFSYFNMMHHDPPMFVVGFSSSLATAKDSLRNVADSGECVINIISEHFVEAANSCSVNAPYGVSEWDISGLTPSYDCETVKCARVREAIVSIECKLDMLKEFDSKARPGNKSGVMAVLEGTRFWVREDALNEERNLVDPGVLKPISRLGGITYARVTEAFEIPRTDYEKDVGGEAGVEKIQKEQKN</sequence>
<organism evidence="6 7">
    <name type="scientific">Fusarium langsethiae</name>
    <dbReference type="NCBI Taxonomy" id="179993"/>
    <lineage>
        <taxon>Eukaryota</taxon>
        <taxon>Fungi</taxon>
        <taxon>Dikarya</taxon>
        <taxon>Ascomycota</taxon>
        <taxon>Pezizomycotina</taxon>
        <taxon>Sordariomycetes</taxon>
        <taxon>Hypocreomycetidae</taxon>
        <taxon>Hypocreales</taxon>
        <taxon>Nectriaceae</taxon>
        <taxon>Fusarium</taxon>
    </lineage>
</organism>
<feature type="domain" description="Flavin reductase like" evidence="5">
    <location>
        <begin position="78"/>
        <end position="239"/>
    </location>
</feature>
<dbReference type="PANTHER" id="PTHR33798">
    <property type="entry name" value="FLAVOPROTEIN OXYGENASE"/>
    <property type="match status" value="1"/>
</dbReference>
<evidence type="ECO:0000313" key="6">
    <source>
        <dbReference type="EMBL" id="KPA42952.1"/>
    </source>
</evidence>
<dbReference type="Proteomes" id="UP000037904">
    <property type="component" value="Unassembled WGS sequence"/>
</dbReference>
<dbReference type="GO" id="GO:0004497">
    <property type="term" value="F:monooxygenase activity"/>
    <property type="evidence" value="ECO:0007669"/>
    <property type="project" value="UniProtKB-KW"/>
</dbReference>